<dbReference type="InterPro" id="IPR008271">
    <property type="entry name" value="Ser/Thr_kinase_AS"/>
</dbReference>
<evidence type="ECO:0000313" key="18">
    <source>
        <dbReference type="EMBL" id="KAK9155979.1"/>
    </source>
</evidence>
<evidence type="ECO:0000259" key="16">
    <source>
        <dbReference type="PROSITE" id="PS50927"/>
    </source>
</evidence>
<dbReference type="GO" id="GO:0005886">
    <property type="term" value="C:plasma membrane"/>
    <property type="evidence" value="ECO:0007669"/>
    <property type="project" value="UniProtKB-SubCell"/>
</dbReference>
<feature type="domain" description="Protein kinase" evidence="15">
    <location>
        <begin position="321"/>
        <end position="606"/>
    </location>
</feature>
<dbReference type="CDD" id="cd01098">
    <property type="entry name" value="PAN_AP_plant"/>
    <property type="match status" value="1"/>
</dbReference>
<dbReference type="Gene3D" id="3.50.4.10">
    <property type="entry name" value="Hepatocyte Growth Factor"/>
    <property type="match status" value="1"/>
</dbReference>
<dbReference type="Pfam" id="PF00069">
    <property type="entry name" value="Pkinase"/>
    <property type="match status" value="1"/>
</dbReference>
<evidence type="ECO:0000256" key="6">
    <source>
        <dbReference type="ARBA" id="ARBA00022729"/>
    </source>
</evidence>
<dbReference type="InterPro" id="IPR000719">
    <property type="entry name" value="Prot_kinase_dom"/>
</dbReference>
<dbReference type="PANTHER" id="PTHR32444">
    <property type="entry name" value="BULB-TYPE LECTIN DOMAIN-CONTAINING PROTEIN"/>
    <property type="match status" value="1"/>
</dbReference>
<name>A0AAP0PVH0_9MAGN</name>
<dbReference type="PANTHER" id="PTHR32444:SF183">
    <property type="entry name" value="APPLE DOMAIN-CONTAINING PROTEIN"/>
    <property type="match status" value="1"/>
</dbReference>
<evidence type="ECO:0008006" key="20">
    <source>
        <dbReference type="Google" id="ProtNLM"/>
    </source>
</evidence>
<evidence type="ECO:0000259" key="15">
    <source>
        <dbReference type="PROSITE" id="PS50011"/>
    </source>
</evidence>
<evidence type="ECO:0000256" key="8">
    <source>
        <dbReference type="ARBA" id="ARBA00022840"/>
    </source>
</evidence>
<comment type="similarity">
    <text evidence="3">In the C-terminal section; belongs to the protein kinase superfamily. Ser/Thr protein kinase family.</text>
</comment>
<dbReference type="PROSITE" id="PS50948">
    <property type="entry name" value="PAN"/>
    <property type="match status" value="1"/>
</dbReference>
<protein>
    <recommendedName>
        <fullName evidence="20">Receptor-like serine/threonine-protein kinase</fullName>
    </recommendedName>
</protein>
<dbReference type="InterPro" id="IPR003609">
    <property type="entry name" value="Pan_app"/>
</dbReference>
<dbReference type="FunFam" id="2.90.10.10:FF:000004">
    <property type="entry name" value="G-type lectin S-receptor-like serine/threonine-protein kinase"/>
    <property type="match status" value="1"/>
</dbReference>
<dbReference type="GO" id="GO:0048544">
    <property type="term" value="P:recognition of pollen"/>
    <property type="evidence" value="ECO:0007669"/>
    <property type="project" value="InterPro"/>
</dbReference>
<keyword evidence="4" id="KW-1003">Cell membrane</keyword>
<dbReference type="EMBL" id="JBBNAE010000001">
    <property type="protein sequence ID" value="KAK9155979.1"/>
    <property type="molecule type" value="Genomic_DNA"/>
</dbReference>
<evidence type="ECO:0000256" key="13">
    <source>
        <dbReference type="ARBA" id="ARBA00023180"/>
    </source>
</evidence>
<keyword evidence="19" id="KW-1185">Reference proteome</keyword>
<feature type="domain" description="Bulb-type lectin" evidence="16">
    <location>
        <begin position="26"/>
        <end position="150"/>
    </location>
</feature>
<evidence type="ECO:0000256" key="5">
    <source>
        <dbReference type="ARBA" id="ARBA00022692"/>
    </source>
</evidence>
<evidence type="ECO:0000259" key="17">
    <source>
        <dbReference type="PROSITE" id="PS50948"/>
    </source>
</evidence>
<dbReference type="Pfam" id="PF00954">
    <property type="entry name" value="S_locus_glycop"/>
    <property type="match status" value="1"/>
</dbReference>
<feature type="domain" description="Apple" evidence="17">
    <location>
        <begin position="340"/>
        <end position="420"/>
    </location>
</feature>
<dbReference type="GO" id="GO:0004672">
    <property type="term" value="F:protein kinase activity"/>
    <property type="evidence" value="ECO:0007669"/>
    <property type="project" value="InterPro"/>
</dbReference>
<keyword evidence="11" id="KW-1015">Disulfide bond</keyword>
<keyword evidence="9" id="KW-1133">Transmembrane helix</keyword>
<accession>A0AAP0PVH0</accession>
<evidence type="ECO:0000313" key="19">
    <source>
        <dbReference type="Proteomes" id="UP001417504"/>
    </source>
</evidence>
<reference evidence="18 19" key="1">
    <citation type="submission" date="2024-01" db="EMBL/GenBank/DDBJ databases">
        <title>Genome assemblies of Stephania.</title>
        <authorList>
            <person name="Yang L."/>
        </authorList>
    </citation>
    <scope>NUCLEOTIDE SEQUENCE [LARGE SCALE GENOMIC DNA]</scope>
    <source>
        <strain evidence="18">QJT</strain>
        <tissue evidence="18">Leaf</tissue>
    </source>
</reference>
<evidence type="ECO:0000256" key="14">
    <source>
        <dbReference type="SAM" id="SignalP"/>
    </source>
</evidence>
<keyword evidence="10" id="KW-0472">Membrane</keyword>
<evidence type="ECO:0000256" key="11">
    <source>
        <dbReference type="ARBA" id="ARBA00023157"/>
    </source>
</evidence>
<keyword evidence="12" id="KW-0675">Receptor</keyword>
<keyword evidence="8" id="KW-0067">ATP-binding</keyword>
<dbReference type="InterPro" id="IPR000858">
    <property type="entry name" value="S_locus_glycoprot_dom"/>
</dbReference>
<feature type="chain" id="PRO_5042877560" description="Receptor-like serine/threonine-protein kinase" evidence="14">
    <location>
        <begin position="26"/>
        <end position="686"/>
    </location>
</feature>
<dbReference type="SUPFAM" id="SSF51110">
    <property type="entry name" value="alpha-D-mannose-specific plant lectins"/>
    <property type="match status" value="1"/>
</dbReference>
<proteinExistence type="inferred from homology"/>
<evidence type="ECO:0000256" key="9">
    <source>
        <dbReference type="ARBA" id="ARBA00022989"/>
    </source>
</evidence>
<comment type="caution">
    <text evidence="18">The sequence shown here is derived from an EMBL/GenBank/DDBJ whole genome shotgun (WGS) entry which is preliminary data.</text>
</comment>
<dbReference type="Pfam" id="PF01453">
    <property type="entry name" value="B_lectin"/>
    <property type="match status" value="1"/>
</dbReference>
<dbReference type="SUPFAM" id="SSF56112">
    <property type="entry name" value="Protein kinase-like (PK-like)"/>
    <property type="match status" value="1"/>
</dbReference>
<gene>
    <name evidence="18" type="ORF">Sjap_003459</name>
</gene>
<dbReference type="InterPro" id="IPR001480">
    <property type="entry name" value="Bulb-type_lectin_dom"/>
</dbReference>
<evidence type="ECO:0000256" key="12">
    <source>
        <dbReference type="ARBA" id="ARBA00023170"/>
    </source>
</evidence>
<keyword evidence="13" id="KW-0325">Glycoprotein</keyword>
<evidence type="ECO:0000256" key="1">
    <source>
        <dbReference type="ARBA" id="ARBA00004251"/>
    </source>
</evidence>
<keyword evidence="6 14" id="KW-0732">Signal</keyword>
<dbReference type="SMART" id="SM00220">
    <property type="entry name" value="S_TKc"/>
    <property type="match status" value="1"/>
</dbReference>
<comment type="subcellular location">
    <subcellularLocation>
        <location evidence="1">Cell membrane</location>
        <topology evidence="1">Single-pass type I membrane protein</topology>
    </subcellularLocation>
</comment>
<dbReference type="SMART" id="SM00108">
    <property type="entry name" value="B_lectin"/>
    <property type="match status" value="1"/>
</dbReference>
<dbReference type="PROSITE" id="PS50011">
    <property type="entry name" value="PROTEIN_KINASE_DOM"/>
    <property type="match status" value="1"/>
</dbReference>
<keyword evidence="7" id="KW-0547">Nucleotide-binding</keyword>
<dbReference type="Pfam" id="PF08276">
    <property type="entry name" value="PAN_2"/>
    <property type="match status" value="1"/>
</dbReference>
<keyword evidence="5" id="KW-0812">Transmembrane</keyword>
<organism evidence="18 19">
    <name type="scientific">Stephania japonica</name>
    <dbReference type="NCBI Taxonomy" id="461633"/>
    <lineage>
        <taxon>Eukaryota</taxon>
        <taxon>Viridiplantae</taxon>
        <taxon>Streptophyta</taxon>
        <taxon>Embryophyta</taxon>
        <taxon>Tracheophyta</taxon>
        <taxon>Spermatophyta</taxon>
        <taxon>Magnoliopsida</taxon>
        <taxon>Ranunculales</taxon>
        <taxon>Menispermaceae</taxon>
        <taxon>Menispermoideae</taxon>
        <taxon>Cissampelideae</taxon>
        <taxon>Stephania</taxon>
    </lineage>
</organism>
<dbReference type="Proteomes" id="UP001417504">
    <property type="component" value="Unassembled WGS sequence"/>
</dbReference>
<dbReference type="GO" id="GO:0002229">
    <property type="term" value="P:defense response to oomycetes"/>
    <property type="evidence" value="ECO:0007669"/>
    <property type="project" value="UniProtKB-ARBA"/>
</dbReference>
<evidence type="ECO:0000256" key="4">
    <source>
        <dbReference type="ARBA" id="ARBA00022475"/>
    </source>
</evidence>
<dbReference type="PROSITE" id="PS50927">
    <property type="entry name" value="BULB_LECTIN"/>
    <property type="match status" value="1"/>
</dbReference>
<dbReference type="GO" id="GO:0005524">
    <property type="term" value="F:ATP binding"/>
    <property type="evidence" value="ECO:0007669"/>
    <property type="project" value="UniProtKB-KW"/>
</dbReference>
<evidence type="ECO:0000256" key="7">
    <source>
        <dbReference type="ARBA" id="ARBA00022741"/>
    </source>
</evidence>
<dbReference type="Gene3D" id="1.10.510.10">
    <property type="entry name" value="Transferase(Phosphotransferase) domain 1"/>
    <property type="match status" value="1"/>
</dbReference>
<dbReference type="InterPro" id="IPR011009">
    <property type="entry name" value="Kinase-like_dom_sf"/>
</dbReference>
<dbReference type="FunFam" id="1.10.510.10:FF:000240">
    <property type="entry name" value="Lectin-domain containing receptor kinase A4.3"/>
    <property type="match status" value="1"/>
</dbReference>
<evidence type="ECO:0000256" key="3">
    <source>
        <dbReference type="ARBA" id="ARBA00010217"/>
    </source>
</evidence>
<comment type="similarity">
    <text evidence="2">In the N-terminal section; belongs to the leguminous lectin family.</text>
</comment>
<dbReference type="CDD" id="cd00028">
    <property type="entry name" value="B_lectin"/>
    <property type="match status" value="1"/>
</dbReference>
<evidence type="ECO:0000256" key="2">
    <source>
        <dbReference type="ARBA" id="ARBA00008536"/>
    </source>
</evidence>
<sequence length="686" mass="77031">MLVMDALFSLAFFAAILCFLRTSKAGDTITPSQPLIDGQTIASEQGMYELGFFTPPTSQFRYLGIWYKKISSGRIVWVANRASPFIDKHGMLKLTKEGKLILLNQTDDQTIIWSSNSSKTTQNQVSAQLLDTGNLVVKDNKNNNDDYLWQSFDYPCHVMLSGMKLGRNFRTGQNWYISSWKSISDPSPGIFAYGIDTQGVPQPMLRKGSDVVYRTGSWNGVQFSGTPYLVQNPFFEYNFISNEDEVYFSYKLRNQSVVVDFLILSQYGLLLSYSWNDRIHDWDVYDTGPLDVCQGYNVCGAYGVCNVEIPQKCECLHGFVHESWREWNSGGCSRRTQFRCGEKEGFQRIAGVKLPDTRNGKLNMSMSMAECEAECLKNCSCTAYAIADVSKNNGCLLWMGQLMDVRSLMGHGQDLYLKMAASELDPTRSSSLDWRRRYAIICGIARGLLYLHQDSRLRIIHRDLKLSNILLDNEMNPKISDFGLARSFRGDQVEANTRRVVGTYGYMSPEYAIDGLFSVKSDIFSFGVIVLEIVSGKKNRGFNHPGHSLNLLGHAWKLWKEGNSVELLDITNRIISALIDLNHCSSSFSKGFSKSGTTELFQHEGTGSHQNSAVKRAWPRVVLGWVTSWEVLDSSVVPDSLNLCTYPSGRRFESRGRKTDLAEPDGVGGVMAPWLTSCCAERGCAP</sequence>
<dbReference type="Gene3D" id="2.90.10.10">
    <property type="entry name" value="Bulb-type lectin domain"/>
    <property type="match status" value="1"/>
</dbReference>
<dbReference type="PROSITE" id="PS00108">
    <property type="entry name" value="PROTEIN_KINASE_ST"/>
    <property type="match status" value="1"/>
</dbReference>
<feature type="signal peptide" evidence="14">
    <location>
        <begin position="1"/>
        <end position="25"/>
    </location>
</feature>
<dbReference type="SMART" id="SM00473">
    <property type="entry name" value="PAN_AP"/>
    <property type="match status" value="1"/>
</dbReference>
<dbReference type="InterPro" id="IPR036426">
    <property type="entry name" value="Bulb-type_lectin_dom_sf"/>
</dbReference>
<dbReference type="AlphaFoldDB" id="A0AAP0PVH0"/>
<evidence type="ECO:0000256" key="10">
    <source>
        <dbReference type="ARBA" id="ARBA00023136"/>
    </source>
</evidence>